<feature type="domain" description="ABC transmembrane type-1" evidence="8">
    <location>
        <begin position="12"/>
        <end position="214"/>
    </location>
</feature>
<feature type="transmembrane region" description="Helical" evidence="7">
    <location>
        <begin position="57"/>
        <end position="76"/>
    </location>
</feature>
<dbReference type="PANTHER" id="PTHR30183">
    <property type="entry name" value="MOLYBDENUM TRANSPORT SYSTEM PERMEASE PROTEIN MODB"/>
    <property type="match status" value="1"/>
</dbReference>
<evidence type="ECO:0000256" key="1">
    <source>
        <dbReference type="ARBA" id="ARBA00004651"/>
    </source>
</evidence>
<evidence type="ECO:0000256" key="7">
    <source>
        <dbReference type="RuleBase" id="RU363032"/>
    </source>
</evidence>
<dbReference type="EMBL" id="BMZN01000005">
    <property type="protein sequence ID" value="GHC57150.1"/>
    <property type="molecule type" value="Genomic_DNA"/>
</dbReference>
<evidence type="ECO:0000256" key="2">
    <source>
        <dbReference type="ARBA" id="ARBA00022448"/>
    </source>
</evidence>
<proteinExistence type="inferred from homology"/>
<dbReference type="GO" id="GO:0005886">
    <property type="term" value="C:plasma membrane"/>
    <property type="evidence" value="ECO:0007669"/>
    <property type="project" value="UniProtKB-SubCell"/>
</dbReference>
<accession>A0A8H9IK35</accession>
<keyword evidence="3" id="KW-1003">Cell membrane</keyword>
<comment type="similarity">
    <text evidence="7">Belongs to the binding-protein-dependent transport system permease family.</text>
</comment>
<evidence type="ECO:0000256" key="5">
    <source>
        <dbReference type="ARBA" id="ARBA00022989"/>
    </source>
</evidence>
<dbReference type="Pfam" id="PF00528">
    <property type="entry name" value="BPD_transp_1"/>
    <property type="match status" value="1"/>
</dbReference>
<evidence type="ECO:0000256" key="4">
    <source>
        <dbReference type="ARBA" id="ARBA00022692"/>
    </source>
</evidence>
<reference evidence="10" key="1">
    <citation type="journal article" date="2019" name="Int. J. Syst. Evol. Microbiol.">
        <title>The Global Catalogue of Microorganisms (GCM) 10K type strain sequencing project: providing services to taxonomists for standard genome sequencing and annotation.</title>
        <authorList>
            <consortium name="The Broad Institute Genomics Platform"/>
            <consortium name="The Broad Institute Genome Sequencing Center for Infectious Disease"/>
            <person name="Wu L."/>
            <person name="Ma J."/>
        </authorList>
    </citation>
    <scope>NUCLEOTIDE SEQUENCE [LARGE SCALE GENOMIC DNA]</scope>
    <source>
        <strain evidence="10">KCTC 42083</strain>
    </source>
</reference>
<dbReference type="InterPro" id="IPR035906">
    <property type="entry name" value="MetI-like_sf"/>
</dbReference>
<organism evidence="9 10">
    <name type="scientific">Alcaligenes pakistanensis</name>
    <dbReference type="NCBI Taxonomy" id="1482717"/>
    <lineage>
        <taxon>Bacteria</taxon>
        <taxon>Pseudomonadati</taxon>
        <taxon>Pseudomonadota</taxon>
        <taxon>Betaproteobacteria</taxon>
        <taxon>Burkholderiales</taxon>
        <taxon>Alcaligenaceae</taxon>
        <taxon>Alcaligenes</taxon>
    </lineage>
</organism>
<dbReference type="InterPro" id="IPR000515">
    <property type="entry name" value="MetI-like"/>
</dbReference>
<dbReference type="CDD" id="cd06261">
    <property type="entry name" value="TM_PBP2"/>
    <property type="match status" value="1"/>
</dbReference>
<comment type="subcellular location">
    <subcellularLocation>
        <location evidence="1 7">Cell membrane</location>
        <topology evidence="1 7">Multi-pass membrane protein</topology>
    </subcellularLocation>
</comment>
<evidence type="ECO:0000259" key="8">
    <source>
        <dbReference type="PROSITE" id="PS50928"/>
    </source>
</evidence>
<keyword evidence="6 7" id="KW-0472">Membrane</keyword>
<dbReference type="AlphaFoldDB" id="A0A8H9IK35"/>
<evidence type="ECO:0000313" key="10">
    <source>
        <dbReference type="Proteomes" id="UP000608923"/>
    </source>
</evidence>
<name>A0A8H9IK35_9BURK</name>
<comment type="caution">
    <text evidence="9">The sequence shown here is derived from an EMBL/GenBank/DDBJ whole genome shotgun (WGS) entry which is preliminary data.</text>
</comment>
<dbReference type="GO" id="GO:0055085">
    <property type="term" value="P:transmembrane transport"/>
    <property type="evidence" value="ECO:0007669"/>
    <property type="project" value="InterPro"/>
</dbReference>
<feature type="transmembrane region" description="Helical" evidence="7">
    <location>
        <begin position="12"/>
        <end position="37"/>
    </location>
</feature>
<evidence type="ECO:0000313" key="9">
    <source>
        <dbReference type="EMBL" id="GHC57150.1"/>
    </source>
</evidence>
<dbReference type="Proteomes" id="UP000608923">
    <property type="component" value="Unassembled WGS sequence"/>
</dbReference>
<dbReference type="PANTHER" id="PTHR30183:SF3">
    <property type="entry name" value="MOLYBDENUM TRANSPORT SYSTEM PERMEASE PROTEIN MODB"/>
    <property type="match status" value="1"/>
</dbReference>
<evidence type="ECO:0000256" key="3">
    <source>
        <dbReference type="ARBA" id="ARBA00022475"/>
    </source>
</evidence>
<dbReference type="Gene3D" id="1.10.3720.10">
    <property type="entry name" value="MetI-like"/>
    <property type="match status" value="1"/>
</dbReference>
<keyword evidence="4 7" id="KW-0812">Transmembrane</keyword>
<evidence type="ECO:0000256" key="6">
    <source>
        <dbReference type="ARBA" id="ARBA00023136"/>
    </source>
</evidence>
<dbReference type="SUPFAM" id="SSF161098">
    <property type="entry name" value="MetI-like"/>
    <property type="match status" value="1"/>
</dbReference>
<keyword evidence="2 7" id="KW-0813">Transport</keyword>
<keyword evidence="10" id="KW-1185">Reference proteome</keyword>
<gene>
    <name evidence="9" type="ORF">GCM10010096_32760</name>
</gene>
<protein>
    <recommendedName>
        <fullName evidence="8">ABC transmembrane type-1 domain-containing protein</fullName>
    </recommendedName>
</protein>
<sequence length="221" mass="23414">MPAWMSCTSSSLGLSVTVLAATLVAQLVLGVALAWILSRTRFPGHGLLDSLVSLPLVFPPIVIGYLLLLALGRQGWLANATGWSPNIVFQPVALLIAAFIAGLPLMVKPVQNSMNSLSPRLREAAATLGHGRWSYFFRVELPLLRPALATGLILSGGRAMGEVGISLMLGGNIAGRTETLSLSIYNAVLDGDTGCANALSWLLGLTALTCFWALRRYGSQK</sequence>
<keyword evidence="5 7" id="KW-1133">Transmembrane helix</keyword>
<dbReference type="PROSITE" id="PS50928">
    <property type="entry name" value="ABC_TM1"/>
    <property type="match status" value="1"/>
</dbReference>
<feature type="transmembrane region" description="Helical" evidence="7">
    <location>
        <begin position="88"/>
        <end position="107"/>
    </location>
</feature>